<organism evidence="3 4">
    <name type="scientific">Halapricum desulfuricans</name>
    <dbReference type="NCBI Taxonomy" id="2841257"/>
    <lineage>
        <taxon>Archaea</taxon>
        <taxon>Methanobacteriati</taxon>
        <taxon>Methanobacteriota</taxon>
        <taxon>Stenosarchaea group</taxon>
        <taxon>Halobacteria</taxon>
        <taxon>Halobacteriales</taxon>
        <taxon>Haloarculaceae</taxon>
        <taxon>Halapricum</taxon>
    </lineage>
</organism>
<dbReference type="GO" id="GO:0004175">
    <property type="term" value="F:endopeptidase activity"/>
    <property type="evidence" value="ECO:0007669"/>
    <property type="project" value="UniProtKB-ARBA"/>
</dbReference>
<feature type="transmembrane region" description="Helical" evidence="1">
    <location>
        <begin position="30"/>
        <end position="58"/>
    </location>
</feature>
<gene>
    <name evidence="3" type="ORF">HSR122_1857</name>
</gene>
<name>A0A897NDZ0_9EURY</name>
<evidence type="ECO:0000259" key="2">
    <source>
        <dbReference type="Pfam" id="PF02517"/>
    </source>
</evidence>
<feature type="transmembrane region" description="Helical" evidence="1">
    <location>
        <begin position="110"/>
        <end position="129"/>
    </location>
</feature>
<evidence type="ECO:0000256" key="1">
    <source>
        <dbReference type="SAM" id="Phobius"/>
    </source>
</evidence>
<proteinExistence type="predicted"/>
<reference evidence="3 4" key="1">
    <citation type="submission" date="2020-11" db="EMBL/GenBank/DDBJ databases">
        <title>Carbohydrate-dependent, anaerobic sulfur respiration: A novel catabolism in halophilic archaea.</title>
        <authorList>
            <person name="Sorokin D.Y."/>
            <person name="Messina E."/>
            <person name="Smedile F."/>
            <person name="La Cono V."/>
            <person name="Hallsworth J.E."/>
            <person name="Yakimov M.M."/>
        </authorList>
    </citation>
    <scope>NUCLEOTIDE SEQUENCE [LARGE SCALE GENOMIC DNA]</scope>
    <source>
        <strain evidence="3 4">HSR12-2</strain>
    </source>
</reference>
<keyword evidence="1" id="KW-0812">Transmembrane</keyword>
<keyword evidence="1" id="KW-1133">Transmembrane helix</keyword>
<dbReference type="PANTHER" id="PTHR36435:SF1">
    <property type="entry name" value="CAAX AMINO TERMINAL PROTEASE FAMILY PROTEIN"/>
    <property type="match status" value="1"/>
</dbReference>
<feature type="domain" description="CAAX prenyl protease 2/Lysostaphin resistance protein A-like" evidence="2">
    <location>
        <begin position="151"/>
        <end position="246"/>
    </location>
</feature>
<keyword evidence="1" id="KW-0472">Membrane</keyword>
<dbReference type="Proteomes" id="UP000662973">
    <property type="component" value="Chromosome"/>
</dbReference>
<dbReference type="PANTHER" id="PTHR36435">
    <property type="entry name" value="SLR1288 PROTEIN"/>
    <property type="match status" value="1"/>
</dbReference>
<protein>
    <submittedName>
        <fullName evidence="3">Metal-dependent membrane protease, CAAX family</fullName>
    </submittedName>
</protein>
<feature type="transmembrane region" description="Helical" evidence="1">
    <location>
        <begin position="70"/>
        <end position="90"/>
    </location>
</feature>
<dbReference type="InterPro" id="IPR052710">
    <property type="entry name" value="CAAX_protease"/>
</dbReference>
<dbReference type="InterPro" id="IPR003675">
    <property type="entry name" value="Rce1/LyrA-like_dom"/>
</dbReference>
<feature type="transmembrane region" description="Helical" evidence="1">
    <location>
        <begin position="149"/>
        <end position="170"/>
    </location>
</feature>
<keyword evidence="3" id="KW-0645">Protease</keyword>
<feature type="transmembrane region" description="Helical" evidence="1">
    <location>
        <begin position="239"/>
        <end position="258"/>
    </location>
</feature>
<dbReference type="Pfam" id="PF02517">
    <property type="entry name" value="Rce1-like"/>
    <property type="match status" value="1"/>
</dbReference>
<sequence>MWVSKDSGTVISQSNLTLDMGRAGPPQKGVVRSIGVGVGLTVLGIVGTFAGGIVAGILLVLGGGSLPEPVAGAFVLGVVEATYLVIGVAYVSRTRIAVPWDRPTDEGLRWAVWGSLAAVALAAVVFLGIDAAGLSLETRLEAETADISVLQFLSILAAFAVVAVSEEYLFRGAIQRRLELGLGEWGGLAVASLLFGSIHVFNYDGEAAALLLAVLALSLVGAVVGYAYQRTENLTVPVLIHYTYNVTVFLLATLGFRLV</sequence>
<keyword evidence="4" id="KW-1185">Reference proteome</keyword>
<dbReference type="GO" id="GO:0006508">
    <property type="term" value="P:proteolysis"/>
    <property type="evidence" value="ECO:0007669"/>
    <property type="project" value="UniProtKB-KW"/>
</dbReference>
<evidence type="ECO:0000313" key="4">
    <source>
        <dbReference type="Proteomes" id="UP000662973"/>
    </source>
</evidence>
<evidence type="ECO:0000313" key="3">
    <source>
        <dbReference type="EMBL" id="QSG09243.1"/>
    </source>
</evidence>
<dbReference type="KEGG" id="hds:HSR122_1857"/>
<feature type="transmembrane region" description="Helical" evidence="1">
    <location>
        <begin position="182"/>
        <end position="201"/>
    </location>
</feature>
<dbReference type="AlphaFoldDB" id="A0A897NDZ0"/>
<feature type="transmembrane region" description="Helical" evidence="1">
    <location>
        <begin position="207"/>
        <end position="227"/>
    </location>
</feature>
<dbReference type="GO" id="GO:0080120">
    <property type="term" value="P:CAAX-box protein maturation"/>
    <property type="evidence" value="ECO:0007669"/>
    <property type="project" value="UniProtKB-ARBA"/>
</dbReference>
<dbReference type="EMBL" id="CP064788">
    <property type="protein sequence ID" value="QSG09243.1"/>
    <property type="molecule type" value="Genomic_DNA"/>
</dbReference>
<accession>A0A897NDZ0</accession>
<keyword evidence="3" id="KW-0378">Hydrolase</keyword>